<evidence type="ECO:0000256" key="1">
    <source>
        <dbReference type="HAMAP-Rule" id="MF_01334"/>
    </source>
</evidence>
<comment type="caution">
    <text evidence="5">The sequence shown here is derived from an EMBL/GenBank/DDBJ whole genome shotgun (WGS) entry which is preliminary data.</text>
</comment>
<dbReference type="GO" id="GO:0006412">
    <property type="term" value="P:translation"/>
    <property type="evidence" value="ECO:0007669"/>
    <property type="project" value="UniProtKB-UniRule"/>
</dbReference>
<dbReference type="Pfam" id="PF01386">
    <property type="entry name" value="Ribosomal_L25p"/>
    <property type="match status" value="1"/>
</dbReference>
<proteinExistence type="inferred from homology"/>
<keyword evidence="6" id="KW-1185">Reference proteome</keyword>
<comment type="subunit">
    <text evidence="1">Part of the 50S ribosomal subunit; part of the 5S rRNA/L5/L18/L25 subcomplex. Contacts the 5S rRNA. Binds to the 5S rRNA independently of L5 and L18.</text>
</comment>
<dbReference type="NCBIfam" id="TIGR00731">
    <property type="entry name" value="bL25_bact_ctc"/>
    <property type="match status" value="1"/>
</dbReference>
<feature type="domain" description="Large ribosomal subunit protein bL25 beta" evidence="4">
    <location>
        <begin position="99"/>
        <end position="178"/>
    </location>
</feature>
<comment type="function">
    <text evidence="1">This is one of the proteins that binds to the 5S RNA in the ribosome where it forms part of the central protuberance.</text>
</comment>
<evidence type="ECO:0000256" key="2">
    <source>
        <dbReference type="SAM" id="MobiDB-lite"/>
    </source>
</evidence>
<protein>
    <recommendedName>
        <fullName evidence="1">Large ribosomal subunit protein bL25</fullName>
    </recommendedName>
    <alternativeName>
        <fullName evidence="1">General stress protein CTC</fullName>
    </alternativeName>
</protein>
<evidence type="ECO:0000259" key="4">
    <source>
        <dbReference type="Pfam" id="PF14693"/>
    </source>
</evidence>
<evidence type="ECO:0000313" key="5">
    <source>
        <dbReference type="EMBL" id="MBV7274203.1"/>
    </source>
</evidence>
<feature type="compositionally biased region" description="Basic residues" evidence="2">
    <location>
        <begin position="1"/>
        <end position="12"/>
    </location>
</feature>
<organism evidence="5 6">
    <name type="scientific">Clostridium thailandense</name>
    <dbReference type="NCBI Taxonomy" id="2794346"/>
    <lineage>
        <taxon>Bacteria</taxon>
        <taxon>Bacillati</taxon>
        <taxon>Bacillota</taxon>
        <taxon>Clostridia</taxon>
        <taxon>Eubacteriales</taxon>
        <taxon>Clostridiaceae</taxon>
        <taxon>Clostridium</taxon>
    </lineage>
</organism>
<accession>A0A949X4L7</accession>
<dbReference type="InterPro" id="IPR001021">
    <property type="entry name" value="Ribosomal_bL25_long"/>
</dbReference>
<dbReference type="AlphaFoldDB" id="A0A949X4L7"/>
<dbReference type="GO" id="GO:0008097">
    <property type="term" value="F:5S rRNA binding"/>
    <property type="evidence" value="ECO:0007669"/>
    <property type="project" value="InterPro"/>
</dbReference>
<sequence>MENLKLHKRQKRTSNEAKKGRRSGLIPGILYGKNINNMMFEISELELNKEISRSGEHAVLNIDLDGDNHRTIVKELQRDPVHHKIVHIDLEELAKNSTVQTELPIAFTGEDMVMKKGGAVQKEKSNVKVECKTEKIPRCINVDLSKLEIGETCRVMDLEVSEDITFIEDLNSIIATITLNSKPSDIPDED</sequence>
<feature type="domain" description="Large ribosomal subunit protein bL25 L25" evidence="3">
    <location>
        <begin position="4"/>
        <end position="90"/>
    </location>
</feature>
<dbReference type="InterPro" id="IPR029751">
    <property type="entry name" value="Ribosomal_L25_dom"/>
</dbReference>
<keyword evidence="1" id="KW-0687">Ribonucleoprotein</keyword>
<keyword evidence="1" id="KW-0694">RNA-binding</keyword>
<dbReference type="InterPro" id="IPR020057">
    <property type="entry name" value="Ribosomal_bL25_b-dom"/>
</dbReference>
<feature type="region of interest" description="Disordered" evidence="2">
    <location>
        <begin position="1"/>
        <end position="20"/>
    </location>
</feature>
<dbReference type="CDD" id="cd00495">
    <property type="entry name" value="Ribosomal_L25_TL5_CTC"/>
    <property type="match status" value="1"/>
</dbReference>
<dbReference type="HAMAP" id="MF_01334">
    <property type="entry name" value="Ribosomal_bL25_CTC"/>
    <property type="match status" value="1"/>
</dbReference>
<name>A0A949X4L7_9CLOT</name>
<keyword evidence="1 5" id="KW-0689">Ribosomal protein</keyword>
<dbReference type="Proteomes" id="UP000694308">
    <property type="component" value="Unassembled WGS sequence"/>
</dbReference>
<dbReference type="RefSeq" id="WP_218321268.1">
    <property type="nucleotide sequence ID" value="NZ_JAEEGC010000069.1"/>
</dbReference>
<dbReference type="PANTHER" id="PTHR33284:SF1">
    <property type="entry name" value="RIBOSOMAL PROTEIN L25_GLN-TRNA SYNTHETASE, ANTI-CODON-BINDING DOMAIN-CONTAINING PROTEIN"/>
    <property type="match status" value="1"/>
</dbReference>
<dbReference type="GO" id="GO:0003735">
    <property type="term" value="F:structural constituent of ribosome"/>
    <property type="evidence" value="ECO:0007669"/>
    <property type="project" value="InterPro"/>
</dbReference>
<evidence type="ECO:0000259" key="3">
    <source>
        <dbReference type="Pfam" id="PF01386"/>
    </source>
</evidence>
<dbReference type="PANTHER" id="PTHR33284">
    <property type="entry name" value="RIBOSOMAL PROTEIN L25/GLN-TRNA SYNTHETASE, ANTI-CODON-BINDING DOMAIN-CONTAINING PROTEIN"/>
    <property type="match status" value="1"/>
</dbReference>
<dbReference type="Pfam" id="PF14693">
    <property type="entry name" value="Ribosomal_TL5_C"/>
    <property type="match status" value="1"/>
</dbReference>
<comment type="similarity">
    <text evidence="1">Belongs to the bacterial ribosomal protein bL25 family. CTC subfamily.</text>
</comment>
<reference evidence="5" key="1">
    <citation type="submission" date="2020-12" db="EMBL/GenBank/DDBJ databases">
        <title>Clostridium thailandense sp. nov., a novel acetogenic bacterium isolated from peat land soil in Thailand.</title>
        <authorList>
            <person name="Chaikitkaew S."/>
            <person name="Birkeland N.K."/>
        </authorList>
    </citation>
    <scope>NUCLEOTIDE SEQUENCE</scope>
    <source>
        <strain evidence="5">PL3</strain>
    </source>
</reference>
<gene>
    <name evidence="1" type="primary">rplY</name>
    <name evidence="1" type="synonym">ctc</name>
    <name evidence="5" type="ORF">I6U48_14950</name>
</gene>
<evidence type="ECO:0000313" key="6">
    <source>
        <dbReference type="Proteomes" id="UP000694308"/>
    </source>
</evidence>
<keyword evidence="1" id="KW-0699">rRNA-binding</keyword>
<dbReference type="InterPro" id="IPR020930">
    <property type="entry name" value="Ribosomal_uL5_bac-type"/>
</dbReference>
<dbReference type="GO" id="GO:0022625">
    <property type="term" value="C:cytosolic large ribosomal subunit"/>
    <property type="evidence" value="ECO:0007669"/>
    <property type="project" value="TreeGrafter"/>
</dbReference>
<dbReference type="EMBL" id="JAEEGC010000069">
    <property type="protein sequence ID" value="MBV7274203.1"/>
    <property type="molecule type" value="Genomic_DNA"/>
</dbReference>